<dbReference type="OrthoDB" id="5479105at2"/>
<dbReference type="EMBL" id="VLLN01000010">
    <property type="protein sequence ID" value="TWJ19250.1"/>
    <property type="molecule type" value="Genomic_DNA"/>
</dbReference>
<dbReference type="InterPro" id="IPR045750">
    <property type="entry name" value="DUF6178"/>
</dbReference>
<gene>
    <name evidence="1" type="ORF">JN12_01941</name>
</gene>
<dbReference type="Proteomes" id="UP000319449">
    <property type="component" value="Unassembled WGS sequence"/>
</dbReference>
<dbReference type="Pfam" id="PF19676">
    <property type="entry name" value="DUF6178"/>
    <property type="match status" value="1"/>
</dbReference>
<accession>A0A562VMW6</accession>
<name>A0A562VMW6_9BACT</name>
<reference evidence="1 2" key="1">
    <citation type="submission" date="2019-07" db="EMBL/GenBank/DDBJ databases">
        <title>Genomic Encyclopedia of Archaeal and Bacterial Type Strains, Phase II (KMG-II): from individual species to whole genera.</title>
        <authorList>
            <person name="Goeker M."/>
        </authorList>
    </citation>
    <scope>NUCLEOTIDE SEQUENCE [LARGE SCALE GENOMIC DNA]</scope>
    <source>
        <strain evidence="1 2">ATCC BAA-1139</strain>
    </source>
</reference>
<proteinExistence type="predicted"/>
<dbReference type="RefSeq" id="WP_145021855.1">
    <property type="nucleotide sequence ID" value="NZ_VLLN01000010.1"/>
</dbReference>
<evidence type="ECO:0000313" key="1">
    <source>
        <dbReference type="EMBL" id="TWJ19250.1"/>
    </source>
</evidence>
<comment type="caution">
    <text evidence="1">The sequence shown here is derived from an EMBL/GenBank/DDBJ whole genome shotgun (WGS) entry which is preliminary data.</text>
</comment>
<protein>
    <submittedName>
        <fullName evidence="1">Uncharacterized protein</fullName>
    </submittedName>
</protein>
<evidence type="ECO:0000313" key="2">
    <source>
        <dbReference type="Proteomes" id="UP000319449"/>
    </source>
</evidence>
<organism evidence="1 2">
    <name type="scientific">Geobacter argillaceus</name>
    <dbReference type="NCBI Taxonomy" id="345631"/>
    <lineage>
        <taxon>Bacteria</taxon>
        <taxon>Pseudomonadati</taxon>
        <taxon>Thermodesulfobacteriota</taxon>
        <taxon>Desulfuromonadia</taxon>
        <taxon>Geobacterales</taxon>
        <taxon>Geobacteraceae</taxon>
        <taxon>Geobacter</taxon>
    </lineage>
</organism>
<keyword evidence="2" id="KW-1185">Reference proteome</keyword>
<sequence length="430" mass="48092">MPASDNHNSAKLTLIKGNRLTPQEFSRLSFPDKLDHLHRLDGKAQLDLLLTDADGQRLTQALPPLEIYQLAADVGQESAADLLSLVSPRQELFILDQELWDNGEFLPDRAFAWLGTILAAGEDHFLQILPHLELELLILTLKQGVIVRGGMGDLISDEERDIEWDHSFDDCYFLKFINQEYAQLIGMFLDIVFRIDQHLYLALMEGIKGELVIEQAELCLQFRAGRLADEGIPSLEESLTVYTRVSPDSFRLAGDKVLAPIRNDTGLATTHQPATDTLVARLLARLASPELTRELQYLINKALVADRVQLTNGDAVQRTGERVAGLLSIALEHLSGGDEEQALAIIRKEFLLRLFHLGYSIVMGLHDRAGAVTSDDYPTKKALSGVMEKRPRFYRGLDPDGVDDYREFSALANVRRVEWLLTQVAGSEQA</sequence>
<dbReference type="AlphaFoldDB" id="A0A562VMW6"/>